<dbReference type="PANTHER" id="PTHR22883">
    <property type="entry name" value="ZINC FINGER DHHC DOMAIN CONTAINING PROTEIN"/>
    <property type="match status" value="1"/>
</dbReference>
<name>A0ABD0PD02_CIRMR</name>
<keyword evidence="4" id="KW-1133">Transmembrane helix</keyword>
<dbReference type="EC" id="2.3.1.225" evidence="7"/>
<evidence type="ECO:0000256" key="4">
    <source>
        <dbReference type="ARBA" id="ARBA00022989"/>
    </source>
</evidence>
<evidence type="ECO:0000313" key="9">
    <source>
        <dbReference type="EMBL" id="KAL0171710.1"/>
    </source>
</evidence>
<feature type="non-terminal residue" evidence="9">
    <location>
        <position position="49"/>
    </location>
</feature>
<evidence type="ECO:0000256" key="7">
    <source>
        <dbReference type="RuleBase" id="RU079119"/>
    </source>
</evidence>
<keyword evidence="6 7" id="KW-0012">Acyltransferase</keyword>
<gene>
    <name evidence="9" type="ORF">M9458_032021</name>
</gene>
<dbReference type="PANTHER" id="PTHR22883:SF257">
    <property type="entry name" value="PALMITOYLTRANSFERASE ZDHHC18"/>
    <property type="match status" value="1"/>
</dbReference>
<sequence>NSGSSTYRPPPRTKEILINDQVVKLKYCFTCKMFRPPRTSHCSVCDNCV</sequence>
<keyword evidence="2 7" id="KW-0808">Transferase</keyword>
<dbReference type="AlphaFoldDB" id="A0ABD0PD02"/>
<organism evidence="9 10">
    <name type="scientific">Cirrhinus mrigala</name>
    <name type="common">Mrigala</name>
    <dbReference type="NCBI Taxonomy" id="683832"/>
    <lineage>
        <taxon>Eukaryota</taxon>
        <taxon>Metazoa</taxon>
        <taxon>Chordata</taxon>
        <taxon>Craniata</taxon>
        <taxon>Vertebrata</taxon>
        <taxon>Euteleostomi</taxon>
        <taxon>Actinopterygii</taxon>
        <taxon>Neopterygii</taxon>
        <taxon>Teleostei</taxon>
        <taxon>Ostariophysi</taxon>
        <taxon>Cypriniformes</taxon>
        <taxon>Cyprinidae</taxon>
        <taxon>Labeoninae</taxon>
        <taxon>Labeonini</taxon>
        <taxon>Cirrhinus</taxon>
    </lineage>
</organism>
<keyword evidence="3" id="KW-0812">Transmembrane</keyword>
<evidence type="ECO:0000313" key="10">
    <source>
        <dbReference type="Proteomes" id="UP001529510"/>
    </source>
</evidence>
<dbReference type="Proteomes" id="UP001529510">
    <property type="component" value="Unassembled WGS sequence"/>
</dbReference>
<proteinExistence type="inferred from homology"/>
<dbReference type="GO" id="GO:0016020">
    <property type="term" value="C:membrane"/>
    <property type="evidence" value="ECO:0007669"/>
    <property type="project" value="UniProtKB-SubCell"/>
</dbReference>
<evidence type="ECO:0000259" key="8">
    <source>
        <dbReference type="Pfam" id="PF01529"/>
    </source>
</evidence>
<protein>
    <recommendedName>
        <fullName evidence="7">Palmitoyltransferase</fullName>
        <ecNumber evidence="7">2.3.1.225</ecNumber>
    </recommendedName>
</protein>
<dbReference type="InterPro" id="IPR001594">
    <property type="entry name" value="Palmitoyltrfase_DHHC"/>
</dbReference>
<comment type="catalytic activity">
    <reaction evidence="7">
        <text>L-cysteinyl-[protein] + hexadecanoyl-CoA = S-hexadecanoyl-L-cysteinyl-[protein] + CoA</text>
        <dbReference type="Rhea" id="RHEA:36683"/>
        <dbReference type="Rhea" id="RHEA-COMP:10131"/>
        <dbReference type="Rhea" id="RHEA-COMP:11032"/>
        <dbReference type="ChEBI" id="CHEBI:29950"/>
        <dbReference type="ChEBI" id="CHEBI:57287"/>
        <dbReference type="ChEBI" id="CHEBI:57379"/>
        <dbReference type="ChEBI" id="CHEBI:74151"/>
        <dbReference type="EC" id="2.3.1.225"/>
    </reaction>
</comment>
<comment type="domain">
    <text evidence="7">The DHHC domain is required for palmitoyltransferase activity.</text>
</comment>
<comment type="subcellular location">
    <subcellularLocation>
        <location evidence="1">Membrane</location>
        <topology evidence="1">Multi-pass membrane protein</topology>
    </subcellularLocation>
</comment>
<evidence type="ECO:0000256" key="3">
    <source>
        <dbReference type="ARBA" id="ARBA00022692"/>
    </source>
</evidence>
<dbReference type="InterPro" id="IPR039859">
    <property type="entry name" value="PFA4/ZDH16/20/ERF2-like"/>
</dbReference>
<comment type="caution">
    <text evidence="9">The sequence shown here is derived from an EMBL/GenBank/DDBJ whole genome shotgun (WGS) entry which is preliminary data.</text>
</comment>
<dbReference type="Pfam" id="PF01529">
    <property type="entry name" value="DHHC"/>
    <property type="match status" value="1"/>
</dbReference>
<evidence type="ECO:0000256" key="5">
    <source>
        <dbReference type="ARBA" id="ARBA00023136"/>
    </source>
</evidence>
<feature type="non-terminal residue" evidence="9">
    <location>
        <position position="1"/>
    </location>
</feature>
<keyword evidence="5" id="KW-0472">Membrane</keyword>
<evidence type="ECO:0000256" key="6">
    <source>
        <dbReference type="ARBA" id="ARBA00023315"/>
    </source>
</evidence>
<keyword evidence="10" id="KW-1185">Reference proteome</keyword>
<dbReference type="EMBL" id="JAMKFB020000016">
    <property type="protein sequence ID" value="KAL0171710.1"/>
    <property type="molecule type" value="Genomic_DNA"/>
</dbReference>
<feature type="domain" description="Palmitoyltransferase DHHC" evidence="8">
    <location>
        <begin position="24"/>
        <end position="49"/>
    </location>
</feature>
<dbReference type="GO" id="GO:0019706">
    <property type="term" value="F:protein-cysteine S-palmitoyltransferase activity"/>
    <property type="evidence" value="ECO:0007669"/>
    <property type="project" value="UniProtKB-EC"/>
</dbReference>
<accession>A0ABD0PD02</accession>
<evidence type="ECO:0000256" key="2">
    <source>
        <dbReference type="ARBA" id="ARBA00022679"/>
    </source>
</evidence>
<dbReference type="PROSITE" id="PS50216">
    <property type="entry name" value="DHHC"/>
    <property type="match status" value="1"/>
</dbReference>
<reference evidence="9 10" key="1">
    <citation type="submission" date="2024-05" db="EMBL/GenBank/DDBJ databases">
        <title>Genome sequencing and assembly of Indian major carp, Cirrhinus mrigala (Hamilton, 1822).</title>
        <authorList>
            <person name="Mohindra V."/>
            <person name="Chowdhury L.M."/>
            <person name="Lal K."/>
            <person name="Jena J.K."/>
        </authorList>
    </citation>
    <scope>NUCLEOTIDE SEQUENCE [LARGE SCALE GENOMIC DNA]</scope>
    <source>
        <strain evidence="9">CM1030</strain>
        <tissue evidence="9">Blood</tissue>
    </source>
</reference>
<comment type="similarity">
    <text evidence="7">Belongs to the DHHC palmitoyltransferase family.</text>
</comment>
<evidence type="ECO:0000256" key="1">
    <source>
        <dbReference type="ARBA" id="ARBA00004141"/>
    </source>
</evidence>